<gene>
    <name evidence="1" type="ORF">BT96DRAFT_1007052</name>
</gene>
<dbReference type="AlphaFoldDB" id="A0A6A4GIU6"/>
<name>A0A6A4GIU6_9AGAR</name>
<reference evidence="1" key="1">
    <citation type="journal article" date="2019" name="Environ. Microbiol.">
        <title>Fungal ecological strategies reflected in gene transcription - a case study of two litter decomposers.</title>
        <authorList>
            <person name="Barbi F."/>
            <person name="Kohler A."/>
            <person name="Barry K."/>
            <person name="Baskaran P."/>
            <person name="Daum C."/>
            <person name="Fauchery L."/>
            <person name="Ihrmark K."/>
            <person name="Kuo A."/>
            <person name="LaButti K."/>
            <person name="Lipzen A."/>
            <person name="Morin E."/>
            <person name="Grigoriev I.V."/>
            <person name="Henrissat B."/>
            <person name="Lindahl B."/>
            <person name="Martin F."/>
        </authorList>
    </citation>
    <scope>NUCLEOTIDE SEQUENCE</scope>
    <source>
        <strain evidence="1">JB14</strain>
    </source>
</reference>
<protein>
    <submittedName>
        <fullName evidence="1">Uncharacterized protein</fullName>
    </submittedName>
</protein>
<dbReference type="Proteomes" id="UP000799118">
    <property type="component" value="Unassembled WGS sequence"/>
</dbReference>
<dbReference type="OrthoDB" id="3230070at2759"/>
<evidence type="ECO:0000313" key="1">
    <source>
        <dbReference type="EMBL" id="KAE9385418.1"/>
    </source>
</evidence>
<sequence length="97" mass="10846">MTGMWARLSALASEDVCLSEILGTEKGISALVEFLKVSGALTRDGMEHKPPKEPEYKPWSFWDDLDNTINTQIAEGGLAEADWRDKIVDSDDFEIEN</sequence>
<dbReference type="EMBL" id="ML769987">
    <property type="protein sequence ID" value="KAE9385418.1"/>
    <property type="molecule type" value="Genomic_DNA"/>
</dbReference>
<organism evidence="1 2">
    <name type="scientific">Gymnopus androsaceus JB14</name>
    <dbReference type="NCBI Taxonomy" id="1447944"/>
    <lineage>
        <taxon>Eukaryota</taxon>
        <taxon>Fungi</taxon>
        <taxon>Dikarya</taxon>
        <taxon>Basidiomycota</taxon>
        <taxon>Agaricomycotina</taxon>
        <taxon>Agaricomycetes</taxon>
        <taxon>Agaricomycetidae</taxon>
        <taxon>Agaricales</taxon>
        <taxon>Marasmiineae</taxon>
        <taxon>Omphalotaceae</taxon>
        <taxon>Gymnopus</taxon>
    </lineage>
</organism>
<evidence type="ECO:0000313" key="2">
    <source>
        <dbReference type="Proteomes" id="UP000799118"/>
    </source>
</evidence>
<proteinExistence type="predicted"/>
<accession>A0A6A4GIU6</accession>
<keyword evidence="2" id="KW-1185">Reference proteome</keyword>